<evidence type="ECO:0000256" key="1">
    <source>
        <dbReference type="SAM" id="Phobius"/>
    </source>
</evidence>
<keyword evidence="1" id="KW-1133">Transmembrane helix</keyword>
<gene>
    <name evidence="2" type="ORF">AB4874_13795</name>
</gene>
<dbReference type="RefSeq" id="WP_368392416.1">
    <property type="nucleotide sequence ID" value="NZ_JBFRYC010000008.1"/>
</dbReference>
<organism evidence="2 3">
    <name type="scientific">Thioclava arctica</name>
    <dbReference type="NCBI Taxonomy" id="3238301"/>
    <lineage>
        <taxon>Bacteria</taxon>
        <taxon>Pseudomonadati</taxon>
        <taxon>Pseudomonadota</taxon>
        <taxon>Alphaproteobacteria</taxon>
        <taxon>Rhodobacterales</taxon>
        <taxon>Paracoccaceae</taxon>
        <taxon>Thioclava</taxon>
    </lineage>
</organism>
<evidence type="ECO:0000313" key="2">
    <source>
        <dbReference type="EMBL" id="MEX1662714.1"/>
    </source>
</evidence>
<proteinExistence type="predicted"/>
<accession>A0ABV3TNP9</accession>
<reference evidence="2 3" key="1">
    <citation type="journal article" date="2011" name="Int. J. Syst. Evol. Microbiol.">
        <title>Zhongshania antarctica gen. nov., sp. nov. and Zhongshania guokunii sp. nov., gammaproteobacteria respectively isolated from coastal attached (fast) ice and surface seawater of the Antarctic.</title>
        <authorList>
            <person name="Li H.J."/>
            <person name="Zhang X.Y."/>
            <person name="Chen C.X."/>
            <person name="Zhang Y.J."/>
            <person name="Gao Z.M."/>
            <person name="Yu Y."/>
            <person name="Chen X.L."/>
            <person name="Chen B."/>
            <person name="Zhang Y.Z."/>
        </authorList>
    </citation>
    <scope>NUCLEOTIDE SEQUENCE [LARGE SCALE GENOMIC DNA]</scope>
    <source>
        <strain evidence="2 3">15-R06ZXC-3</strain>
    </source>
</reference>
<comment type="caution">
    <text evidence="2">The sequence shown here is derived from an EMBL/GenBank/DDBJ whole genome shotgun (WGS) entry which is preliminary data.</text>
</comment>
<feature type="transmembrane region" description="Helical" evidence="1">
    <location>
        <begin position="47"/>
        <end position="64"/>
    </location>
</feature>
<keyword evidence="1" id="KW-0812">Transmembrane</keyword>
<evidence type="ECO:0008006" key="4">
    <source>
        <dbReference type="Google" id="ProtNLM"/>
    </source>
</evidence>
<name>A0ABV3TNP9_9RHOB</name>
<evidence type="ECO:0000313" key="3">
    <source>
        <dbReference type="Proteomes" id="UP001557465"/>
    </source>
</evidence>
<protein>
    <recommendedName>
        <fullName evidence="4">BioY family transporter</fullName>
    </recommendedName>
</protein>
<keyword evidence="3" id="KW-1185">Reference proteome</keyword>
<feature type="transmembrane region" description="Helical" evidence="1">
    <location>
        <begin position="20"/>
        <end position="40"/>
    </location>
</feature>
<dbReference type="EMBL" id="JBFRYC010000008">
    <property type="protein sequence ID" value="MEX1662714.1"/>
    <property type="molecule type" value="Genomic_DNA"/>
</dbReference>
<sequence length="112" mass="11296">MSHSWRVSLLTLTLASAGVPIYIHVPNFTVIGLVIGVIIGARAGYSAFGWMVGLAIAGFIGAAALPQGAALGFCVIFVVSGFALGADMVILSALFASSLARAGLQASQAFGI</sequence>
<feature type="transmembrane region" description="Helical" evidence="1">
    <location>
        <begin position="70"/>
        <end position="96"/>
    </location>
</feature>
<keyword evidence="1" id="KW-0472">Membrane</keyword>
<dbReference type="Proteomes" id="UP001557465">
    <property type="component" value="Unassembled WGS sequence"/>
</dbReference>